<evidence type="ECO:0000256" key="1">
    <source>
        <dbReference type="ARBA" id="ARBA00006303"/>
    </source>
</evidence>
<dbReference type="InterPro" id="IPR004364">
    <property type="entry name" value="Aa-tRNA-synt_II"/>
</dbReference>
<dbReference type="PANTHER" id="PTHR22594:SF5">
    <property type="entry name" value="ASPARTATE--TRNA LIGASE, MITOCHONDRIAL"/>
    <property type="match status" value="1"/>
</dbReference>
<keyword evidence="4" id="KW-0067">ATP-binding</keyword>
<evidence type="ECO:0000313" key="8">
    <source>
        <dbReference type="EMBL" id="AHC39867.1"/>
    </source>
</evidence>
<keyword evidence="6" id="KW-0030">Aminoacyl-tRNA synthetase</keyword>
<dbReference type="SUPFAM" id="SSF55681">
    <property type="entry name" value="Class II aaRS and biotin synthetases"/>
    <property type="match status" value="1"/>
</dbReference>
<dbReference type="InterPro" id="IPR012340">
    <property type="entry name" value="NA-bd_OB-fold"/>
</dbReference>
<keyword evidence="5" id="KW-0648">Protein biosynthesis</keyword>
<sequence length="533" mass="61551">MLSERVLISKLPEFLSQKVVIAGFLERIKKFKNLTVLVVRDCSDWISVNFSLDKLEPNCLARESVVLIQGIPKISENRSVLEMEGEKLKLISKAKTIPIDLNEERVSEEKYRMRYRYLDLRRKSLQKNLSFSSKAKLITFEYLSSLGFTEVNTPILSFPAKEGANTFSTLINDQVKESFTLAQSPQIYKQLLMISGFESYFQFSRNFRAEKLREDRQYEFTQLDIEISFSTSKKLFEIIENLLILLIDKLLGVKLENQDFQTLSLSDSLQKYGTDKPDLRNPLIIQRWESRDSHSQIYHYIKFQGVKIEPTQLSSLLSPKIKYIFKGDDLELGGELDDLIDEFINSLNLKPNSHVFYITSSLREDKKPLYLLGSLRNKLFKFGLTDSDKNKPYKFVWIVDWNYFEKNKDGELVTTHHPFTMPIKESENIFDWKSTGYDLVLNGAEIASGSERITDSQLQKEIFKLLGHSEESINHDLGWFIQALEFGTPPHLGIAIGWERLIKELLNLPSIRDAIAFPKNSHGICSMSSLKSS</sequence>
<dbReference type="RefSeq" id="WP_024071029.1">
    <property type="nucleotide sequence ID" value="NC_023062.1"/>
</dbReference>
<proteinExistence type="inferred from homology"/>
<name>A0ABN4BM30_9MOLU</name>
<keyword evidence="2" id="KW-0436">Ligase</keyword>
<dbReference type="Gene3D" id="3.30.1360.30">
    <property type="entry name" value="GAD-like domain"/>
    <property type="match status" value="1"/>
</dbReference>
<dbReference type="Gene3D" id="2.40.50.140">
    <property type="entry name" value="Nucleic acid-binding proteins"/>
    <property type="match status" value="1"/>
</dbReference>
<dbReference type="InterPro" id="IPR006195">
    <property type="entry name" value="aa-tRNA-synth_II"/>
</dbReference>
<comment type="similarity">
    <text evidence="1">Belongs to the class-II aminoacyl-tRNA synthetase family. Type 1 subfamily.</text>
</comment>
<accession>A0ABN4BM30</accession>
<dbReference type="Pfam" id="PF00152">
    <property type="entry name" value="tRNA-synt_2"/>
    <property type="match status" value="1"/>
</dbReference>
<keyword evidence="3" id="KW-0547">Nucleotide-binding</keyword>
<dbReference type="SUPFAM" id="SSF50249">
    <property type="entry name" value="Nucleic acid-binding proteins"/>
    <property type="match status" value="1"/>
</dbReference>
<evidence type="ECO:0000256" key="4">
    <source>
        <dbReference type="ARBA" id="ARBA00022840"/>
    </source>
</evidence>
<evidence type="ECO:0000313" key="9">
    <source>
        <dbReference type="Proteomes" id="UP000018745"/>
    </source>
</evidence>
<reference evidence="8 9" key="1">
    <citation type="journal article" date="2014" name="Genome Announc.">
        <title>Complete Genome Sequence of Mycoplasma ovis Strain Michigan, a Hemoplasma of Sheep with Two Distinct 16S rRNA Genes.</title>
        <authorList>
            <person name="Deshuillers P.L."/>
            <person name="Santos A.P."/>
            <person name="do Nascimento N.C."/>
            <person name="Hampel J.A."/>
            <person name="Bergin I.L."/>
            <person name="Dyson M.C."/>
            <person name="Messick J.B."/>
        </authorList>
    </citation>
    <scope>NUCLEOTIDE SEQUENCE [LARGE SCALE GENOMIC DNA]</scope>
    <source>
        <strain evidence="8 9">Michigan</strain>
    </source>
</reference>
<gene>
    <name evidence="8" type="ORF">OVS_01210</name>
</gene>
<dbReference type="PROSITE" id="PS50862">
    <property type="entry name" value="AA_TRNA_LIGASE_II"/>
    <property type="match status" value="1"/>
</dbReference>
<evidence type="ECO:0000256" key="6">
    <source>
        <dbReference type="ARBA" id="ARBA00023146"/>
    </source>
</evidence>
<protein>
    <submittedName>
        <fullName evidence="8">Aspartyl-tRNA synthetase</fullName>
    </submittedName>
</protein>
<dbReference type="PRINTS" id="PR01042">
    <property type="entry name" value="TRNASYNTHASP"/>
</dbReference>
<dbReference type="Proteomes" id="UP000018745">
    <property type="component" value="Chromosome"/>
</dbReference>
<evidence type="ECO:0000256" key="3">
    <source>
        <dbReference type="ARBA" id="ARBA00022741"/>
    </source>
</evidence>
<organism evidence="8 9">
    <name type="scientific">Mycoplasma ovis str. Michigan</name>
    <dbReference type="NCBI Taxonomy" id="1415773"/>
    <lineage>
        <taxon>Bacteria</taxon>
        <taxon>Bacillati</taxon>
        <taxon>Mycoplasmatota</taxon>
        <taxon>Mollicutes</taxon>
        <taxon>Mycoplasmataceae</taxon>
        <taxon>Mycoplasma</taxon>
    </lineage>
</organism>
<dbReference type="Gene3D" id="3.30.930.10">
    <property type="entry name" value="Bira Bifunctional Protein, Domain 2"/>
    <property type="match status" value="1"/>
</dbReference>
<dbReference type="EMBL" id="CP006935">
    <property type="protein sequence ID" value="AHC39867.1"/>
    <property type="molecule type" value="Genomic_DNA"/>
</dbReference>
<keyword evidence="9" id="KW-1185">Reference proteome</keyword>
<dbReference type="PANTHER" id="PTHR22594">
    <property type="entry name" value="ASPARTYL/LYSYL-TRNA SYNTHETASE"/>
    <property type="match status" value="1"/>
</dbReference>
<evidence type="ECO:0000256" key="5">
    <source>
        <dbReference type="ARBA" id="ARBA00022917"/>
    </source>
</evidence>
<dbReference type="InterPro" id="IPR004115">
    <property type="entry name" value="GAD-like_sf"/>
</dbReference>
<evidence type="ECO:0000256" key="2">
    <source>
        <dbReference type="ARBA" id="ARBA00022598"/>
    </source>
</evidence>
<dbReference type="InterPro" id="IPR002312">
    <property type="entry name" value="Asp/Asn-tRNA-synth_IIb"/>
</dbReference>
<dbReference type="InterPro" id="IPR045864">
    <property type="entry name" value="aa-tRNA-synth_II/BPL/LPL"/>
</dbReference>
<feature type="domain" description="Aminoacyl-transfer RNA synthetases class-II family profile" evidence="7">
    <location>
        <begin position="141"/>
        <end position="518"/>
    </location>
</feature>
<evidence type="ECO:0000259" key="7">
    <source>
        <dbReference type="PROSITE" id="PS50862"/>
    </source>
</evidence>